<protein>
    <recommendedName>
        <fullName evidence="3">Phage protein</fullName>
    </recommendedName>
</protein>
<evidence type="ECO:0008006" key="3">
    <source>
        <dbReference type="Google" id="ProtNLM"/>
    </source>
</evidence>
<dbReference type="EMBL" id="CP059056">
    <property type="protein sequence ID" value="QLJ17636.1"/>
    <property type="molecule type" value="Genomic_DNA"/>
</dbReference>
<dbReference type="AlphaFoldDB" id="A0A7D6A591"/>
<accession>A0A7D6A591</accession>
<sequence>MNMNKPIRNAEKDKSDAQMNSRIGLYIFFAGIVLLISKYIWGTDVSSALAGGIAGGGLVYWGMNYDKVSKLKRKLDELCYKKYNKPHKDSWNDIADDEGY</sequence>
<proteinExistence type="predicted"/>
<organism evidence="2">
    <name type="scientific">Proteus mirabilis</name>
    <dbReference type="NCBI Taxonomy" id="584"/>
    <lineage>
        <taxon>Bacteria</taxon>
        <taxon>Pseudomonadati</taxon>
        <taxon>Pseudomonadota</taxon>
        <taxon>Gammaproteobacteria</taxon>
        <taxon>Enterobacterales</taxon>
        <taxon>Morganellaceae</taxon>
        <taxon>Proteus</taxon>
    </lineage>
</organism>
<keyword evidence="1" id="KW-1133">Transmembrane helix</keyword>
<gene>
    <name evidence="2" type="ORF">HZ283_11210</name>
</gene>
<feature type="transmembrane region" description="Helical" evidence="1">
    <location>
        <begin position="47"/>
        <end position="65"/>
    </location>
</feature>
<dbReference type="RefSeq" id="WP_063073800.1">
    <property type="nucleotide sequence ID" value="NZ_CP017082.1"/>
</dbReference>
<feature type="transmembrane region" description="Helical" evidence="1">
    <location>
        <begin position="21"/>
        <end position="41"/>
    </location>
</feature>
<name>A0A7D6A591_PROMI</name>
<keyword evidence="1" id="KW-0812">Transmembrane</keyword>
<evidence type="ECO:0000256" key="1">
    <source>
        <dbReference type="SAM" id="Phobius"/>
    </source>
</evidence>
<keyword evidence="1" id="KW-0472">Membrane</keyword>
<evidence type="ECO:0000313" key="2">
    <source>
        <dbReference type="EMBL" id="QLJ17636.1"/>
    </source>
</evidence>
<reference evidence="2" key="1">
    <citation type="submission" date="2020-07" db="EMBL/GenBank/DDBJ databases">
        <title>Hypervirulent multi-drug resistant Proteus mirabilis strain with mosaic plasmid.</title>
        <authorList>
            <person name="Shelenkov A."/>
            <person name="Mikhaylova Y.V."/>
            <person name="Yanushevich Y.G."/>
            <person name="Petrova L."/>
            <person name="Fomina V."/>
            <person name="Zamyatin M."/>
            <person name="Shagin D."/>
        </authorList>
    </citation>
    <scope>NUCLEOTIDE SEQUENCE</scope>
    <source>
        <strain evidence="2">CriePir89</strain>
    </source>
</reference>